<reference evidence="3" key="1">
    <citation type="submission" date="2022-07" db="EMBL/GenBank/DDBJ databases">
        <title>Genome Sequence of Agrocybe chaxingu.</title>
        <authorList>
            <person name="Buettner E."/>
        </authorList>
    </citation>
    <scope>NUCLEOTIDE SEQUENCE</scope>
    <source>
        <strain evidence="3">MP-N11</strain>
    </source>
</reference>
<comment type="caution">
    <text evidence="3">The sequence shown here is derived from an EMBL/GenBank/DDBJ whole genome shotgun (WGS) entry which is preliminary data.</text>
</comment>
<evidence type="ECO:0000313" key="4">
    <source>
        <dbReference type="Proteomes" id="UP001148786"/>
    </source>
</evidence>
<dbReference type="OrthoDB" id="25131at2759"/>
<sequence>MLKTFIALSLLVPTVVWAQCQTYVVPGTQGGFTQRSFTDFSSGTPSQNALEFLDAHGFYSSAYPVDATPIPREFTQDNVNFGTGALNLKVNAYSGSGPVIGAEIGTLEQFLYGSVRTVQRSSSVPGVVEGNFFYKSNTQEIDFEILTSTIFASTQACVPPGIWASNQPSTRATIPFPFDPRTAFHEYRIDWFPGVTIFYLDGTQVARFTTDVPDVSGPWLWNVWSSGDICWSAGPPAADSITQIRSIDIYRGYTPTVSGTVCQI</sequence>
<dbReference type="InterPro" id="IPR013320">
    <property type="entry name" value="ConA-like_dom_sf"/>
</dbReference>
<feature type="chain" id="PRO_5040930983" description="GH16 domain-containing protein" evidence="1">
    <location>
        <begin position="19"/>
        <end position="264"/>
    </location>
</feature>
<dbReference type="SUPFAM" id="SSF49899">
    <property type="entry name" value="Concanavalin A-like lectins/glucanases"/>
    <property type="match status" value="1"/>
</dbReference>
<dbReference type="PANTHER" id="PTHR38121">
    <property type="entry name" value="GH16 DOMAIN-CONTAINING PROTEIN"/>
    <property type="match status" value="1"/>
</dbReference>
<dbReference type="Pfam" id="PF00722">
    <property type="entry name" value="Glyco_hydro_16"/>
    <property type="match status" value="1"/>
</dbReference>
<keyword evidence="4" id="KW-1185">Reference proteome</keyword>
<name>A0A9W8K510_9AGAR</name>
<organism evidence="3 4">
    <name type="scientific">Agrocybe chaxingu</name>
    <dbReference type="NCBI Taxonomy" id="84603"/>
    <lineage>
        <taxon>Eukaryota</taxon>
        <taxon>Fungi</taxon>
        <taxon>Dikarya</taxon>
        <taxon>Basidiomycota</taxon>
        <taxon>Agaricomycotina</taxon>
        <taxon>Agaricomycetes</taxon>
        <taxon>Agaricomycetidae</taxon>
        <taxon>Agaricales</taxon>
        <taxon>Agaricineae</taxon>
        <taxon>Strophariaceae</taxon>
        <taxon>Agrocybe</taxon>
    </lineage>
</organism>
<protein>
    <recommendedName>
        <fullName evidence="2">GH16 domain-containing protein</fullName>
    </recommendedName>
</protein>
<dbReference type="Proteomes" id="UP001148786">
    <property type="component" value="Unassembled WGS sequence"/>
</dbReference>
<evidence type="ECO:0000256" key="1">
    <source>
        <dbReference type="SAM" id="SignalP"/>
    </source>
</evidence>
<dbReference type="PROSITE" id="PS51762">
    <property type="entry name" value="GH16_2"/>
    <property type="match status" value="1"/>
</dbReference>
<evidence type="ECO:0000313" key="3">
    <source>
        <dbReference type="EMBL" id="KAJ3512935.1"/>
    </source>
</evidence>
<proteinExistence type="predicted"/>
<dbReference type="PANTHER" id="PTHR38121:SF2">
    <property type="entry name" value="ACYLTRANSFERASE 3 DOMAIN-CONTAINING PROTEIN"/>
    <property type="match status" value="1"/>
</dbReference>
<feature type="domain" description="GH16" evidence="2">
    <location>
        <begin position="39"/>
        <end position="258"/>
    </location>
</feature>
<dbReference type="CDD" id="cd00413">
    <property type="entry name" value="Glyco_hydrolase_16"/>
    <property type="match status" value="1"/>
</dbReference>
<feature type="signal peptide" evidence="1">
    <location>
        <begin position="1"/>
        <end position="18"/>
    </location>
</feature>
<dbReference type="InterPro" id="IPR000757">
    <property type="entry name" value="Beta-glucanase-like"/>
</dbReference>
<dbReference type="EMBL" id="JANKHO010000227">
    <property type="protein sequence ID" value="KAJ3512935.1"/>
    <property type="molecule type" value="Genomic_DNA"/>
</dbReference>
<evidence type="ECO:0000259" key="2">
    <source>
        <dbReference type="PROSITE" id="PS51762"/>
    </source>
</evidence>
<accession>A0A9W8K510</accession>
<dbReference type="GO" id="GO:0005975">
    <property type="term" value="P:carbohydrate metabolic process"/>
    <property type="evidence" value="ECO:0007669"/>
    <property type="project" value="InterPro"/>
</dbReference>
<dbReference type="Gene3D" id="2.60.120.200">
    <property type="match status" value="1"/>
</dbReference>
<dbReference type="GO" id="GO:0004553">
    <property type="term" value="F:hydrolase activity, hydrolyzing O-glycosyl compounds"/>
    <property type="evidence" value="ECO:0007669"/>
    <property type="project" value="InterPro"/>
</dbReference>
<dbReference type="AlphaFoldDB" id="A0A9W8K510"/>
<keyword evidence="1" id="KW-0732">Signal</keyword>
<gene>
    <name evidence="3" type="ORF">NLJ89_g3238</name>
</gene>